<reference evidence="1" key="1">
    <citation type="journal article" date="2020" name="Stud. Mycol.">
        <title>101 Dothideomycetes genomes: a test case for predicting lifestyles and emergence of pathogens.</title>
        <authorList>
            <person name="Haridas S."/>
            <person name="Albert R."/>
            <person name="Binder M."/>
            <person name="Bloem J."/>
            <person name="Labutti K."/>
            <person name="Salamov A."/>
            <person name="Andreopoulos B."/>
            <person name="Baker S."/>
            <person name="Barry K."/>
            <person name="Bills G."/>
            <person name="Bluhm B."/>
            <person name="Cannon C."/>
            <person name="Castanera R."/>
            <person name="Culley D."/>
            <person name="Daum C."/>
            <person name="Ezra D."/>
            <person name="Gonzalez J."/>
            <person name="Henrissat B."/>
            <person name="Kuo A."/>
            <person name="Liang C."/>
            <person name="Lipzen A."/>
            <person name="Lutzoni F."/>
            <person name="Magnuson J."/>
            <person name="Mondo S."/>
            <person name="Nolan M."/>
            <person name="Ohm R."/>
            <person name="Pangilinan J."/>
            <person name="Park H.-J."/>
            <person name="Ramirez L."/>
            <person name="Alfaro M."/>
            <person name="Sun H."/>
            <person name="Tritt A."/>
            <person name="Yoshinaga Y."/>
            <person name="Zwiers L.-H."/>
            <person name="Turgeon B."/>
            <person name="Goodwin S."/>
            <person name="Spatafora J."/>
            <person name="Crous P."/>
            <person name="Grigoriev I."/>
        </authorList>
    </citation>
    <scope>NUCLEOTIDE SEQUENCE</scope>
    <source>
        <strain evidence="1">Tuck. ex Michener</strain>
    </source>
</reference>
<organism evidence="1 2">
    <name type="scientific">Viridothelium virens</name>
    <name type="common">Speckled blister lichen</name>
    <name type="synonym">Trypethelium virens</name>
    <dbReference type="NCBI Taxonomy" id="1048519"/>
    <lineage>
        <taxon>Eukaryota</taxon>
        <taxon>Fungi</taxon>
        <taxon>Dikarya</taxon>
        <taxon>Ascomycota</taxon>
        <taxon>Pezizomycotina</taxon>
        <taxon>Dothideomycetes</taxon>
        <taxon>Dothideomycetes incertae sedis</taxon>
        <taxon>Trypetheliales</taxon>
        <taxon>Trypetheliaceae</taxon>
        <taxon>Viridothelium</taxon>
    </lineage>
</organism>
<evidence type="ECO:0000313" key="1">
    <source>
        <dbReference type="EMBL" id="KAF2238885.1"/>
    </source>
</evidence>
<keyword evidence="2" id="KW-1185">Reference proteome</keyword>
<dbReference type="AlphaFoldDB" id="A0A6A6HL67"/>
<evidence type="ECO:0000313" key="2">
    <source>
        <dbReference type="Proteomes" id="UP000800092"/>
    </source>
</evidence>
<proteinExistence type="predicted"/>
<protein>
    <submittedName>
        <fullName evidence="1">Uncharacterized protein</fullName>
    </submittedName>
</protein>
<dbReference type="Proteomes" id="UP000800092">
    <property type="component" value="Unassembled WGS sequence"/>
</dbReference>
<sequence>MNICTQASANSYQERLNARRLSSSPQLRQELHAMMIGRIRMRKSRIELHKGLPTLREKLTFQERDACGGGGMRARVNSTIVAVARAAGTETSKASDFGERVLAKNLIKNLVGIFESRTWMWNQLRQRDWVALAELQCSIFLCKGFPSHNKMS</sequence>
<gene>
    <name evidence="1" type="ORF">EV356DRAFT_222930</name>
</gene>
<accession>A0A6A6HL67</accession>
<name>A0A6A6HL67_VIRVR</name>
<dbReference type="EMBL" id="ML991774">
    <property type="protein sequence ID" value="KAF2238885.1"/>
    <property type="molecule type" value="Genomic_DNA"/>
</dbReference>